<dbReference type="GO" id="GO:1990961">
    <property type="term" value="P:xenobiotic detoxification by transmembrane export across the plasma membrane"/>
    <property type="evidence" value="ECO:0007669"/>
    <property type="project" value="InterPro"/>
</dbReference>
<feature type="transmembrane region" description="Helical" evidence="8">
    <location>
        <begin position="45"/>
        <end position="66"/>
    </location>
</feature>
<dbReference type="OrthoDB" id="9800416at2"/>
<protein>
    <submittedName>
        <fullName evidence="10">Bcr/CflA family drug resistance efflux transporter</fullName>
    </submittedName>
</protein>
<dbReference type="Proteomes" id="UP000223913">
    <property type="component" value="Unassembled WGS sequence"/>
</dbReference>
<comment type="caution">
    <text evidence="10">The sequence shown here is derived from an EMBL/GenBank/DDBJ whole genome shotgun (WGS) entry which is preliminary data.</text>
</comment>
<dbReference type="PANTHER" id="PTHR23502:SF132">
    <property type="entry name" value="POLYAMINE TRANSPORTER 2-RELATED"/>
    <property type="match status" value="1"/>
</dbReference>
<feature type="transmembrane region" description="Helical" evidence="8">
    <location>
        <begin position="346"/>
        <end position="366"/>
    </location>
</feature>
<feature type="transmembrane region" description="Helical" evidence="8">
    <location>
        <begin position="103"/>
        <end position="124"/>
    </location>
</feature>
<feature type="transmembrane region" description="Helical" evidence="8">
    <location>
        <begin position="78"/>
        <end position="97"/>
    </location>
</feature>
<dbReference type="EMBL" id="PDUD01000017">
    <property type="protein sequence ID" value="PHN06787.1"/>
    <property type="molecule type" value="Genomic_DNA"/>
</dbReference>
<dbReference type="Gene3D" id="1.20.1720.10">
    <property type="entry name" value="Multidrug resistance protein D"/>
    <property type="match status" value="1"/>
</dbReference>
<dbReference type="GO" id="GO:0042910">
    <property type="term" value="F:xenobiotic transmembrane transporter activity"/>
    <property type="evidence" value="ECO:0007669"/>
    <property type="project" value="InterPro"/>
</dbReference>
<reference evidence="10 11" key="1">
    <citation type="submission" date="2017-10" db="EMBL/GenBank/DDBJ databases">
        <title>The draft genome sequence of Lewinella nigricans NBRC 102662.</title>
        <authorList>
            <person name="Wang K."/>
        </authorList>
    </citation>
    <scope>NUCLEOTIDE SEQUENCE [LARGE SCALE GENOMIC DNA]</scope>
    <source>
        <strain evidence="10 11">NBRC 102662</strain>
    </source>
</reference>
<dbReference type="SUPFAM" id="SSF103473">
    <property type="entry name" value="MFS general substrate transporter"/>
    <property type="match status" value="1"/>
</dbReference>
<evidence type="ECO:0000256" key="1">
    <source>
        <dbReference type="ARBA" id="ARBA00004651"/>
    </source>
</evidence>
<keyword evidence="4" id="KW-1003">Cell membrane</keyword>
<evidence type="ECO:0000259" key="9">
    <source>
        <dbReference type="PROSITE" id="PS50850"/>
    </source>
</evidence>
<accession>A0A2D0NE91</accession>
<comment type="similarity">
    <text evidence="2">Belongs to the major facilitator superfamily. Bcr/CmlA family.</text>
</comment>
<name>A0A2D0NE91_FLAN2</name>
<feature type="transmembrane region" description="Helical" evidence="8">
    <location>
        <begin position="372"/>
        <end position="391"/>
    </location>
</feature>
<dbReference type="Pfam" id="PF07690">
    <property type="entry name" value="MFS_1"/>
    <property type="match status" value="1"/>
</dbReference>
<dbReference type="FunFam" id="1.20.1720.10:FF:000005">
    <property type="entry name" value="Bcr/CflA family efflux transporter"/>
    <property type="match status" value="1"/>
</dbReference>
<dbReference type="InterPro" id="IPR020846">
    <property type="entry name" value="MFS_dom"/>
</dbReference>
<feature type="transmembrane region" description="Helical" evidence="8">
    <location>
        <begin position="281"/>
        <end position="302"/>
    </location>
</feature>
<feature type="transmembrane region" description="Helical" evidence="8">
    <location>
        <begin position="308"/>
        <end position="326"/>
    </location>
</feature>
<keyword evidence="7 8" id="KW-0472">Membrane</keyword>
<evidence type="ECO:0000313" key="10">
    <source>
        <dbReference type="EMBL" id="PHN06787.1"/>
    </source>
</evidence>
<dbReference type="NCBIfam" id="TIGR00710">
    <property type="entry name" value="efflux_Bcr_CflA"/>
    <property type="match status" value="1"/>
</dbReference>
<feature type="transmembrane region" description="Helical" evidence="8">
    <location>
        <begin position="164"/>
        <end position="186"/>
    </location>
</feature>
<keyword evidence="6 8" id="KW-1133">Transmembrane helix</keyword>
<feature type="transmembrane region" description="Helical" evidence="8">
    <location>
        <begin position="216"/>
        <end position="234"/>
    </location>
</feature>
<feature type="transmembrane region" description="Helical" evidence="8">
    <location>
        <begin position="254"/>
        <end position="274"/>
    </location>
</feature>
<keyword evidence="5 8" id="KW-0812">Transmembrane</keyword>
<evidence type="ECO:0000256" key="7">
    <source>
        <dbReference type="ARBA" id="ARBA00023136"/>
    </source>
</evidence>
<organism evidence="10 11">
    <name type="scientific">Flavilitoribacter nigricans (strain ATCC 23147 / DSM 23189 / NBRC 102662 / NCIMB 1420 / SS-2)</name>
    <name type="common">Lewinella nigricans</name>
    <dbReference type="NCBI Taxonomy" id="1122177"/>
    <lineage>
        <taxon>Bacteria</taxon>
        <taxon>Pseudomonadati</taxon>
        <taxon>Bacteroidota</taxon>
        <taxon>Saprospiria</taxon>
        <taxon>Saprospirales</taxon>
        <taxon>Lewinellaceae</taxon>
        <taxon>Flavilitoribacter</taxon>
    </lineage>
</organism>
<dbReference type="GO" id="GO:0005886">
    <property type="term" value="C:plasma membrane"/>
    <property type="evidence" value="ECO:0007669"/>
    <property type="project" value="UniProtKB-SubCell"/>
</dbReference>
<dbReference type="RefSeq" id="WP_099150043.1">
    <property type="nucleotide sequence ID" value="NZ_PDUD01000017.1"/>
</dbReference>
<feature type="transmembrane region" description="Helical" evidence="8">
    <location>
        <begin position="12"/>
        <end position="33"/>
    </location>
</feature>
<feature type="transmembrane region" description="Helical" evidence="8">
    <location>
        <begin position="136"/>
        <end position="158"/>
    </location>
</feature>
<dbReference type="InterPro" id="IPR011701">
    <property type="entry name" value="MFS"/>
</dbReference>
<dbReference type="InterPro" id="IPR036259">
    <property type="entry name" value="MFS_trans_sf"/>
</dbReference>
<evidence type="ECO:0000313" key="11">
    <source>
        <dbReference type="Proteomes" id="UP000223913"/>
    </source>
</evidence>
<dbReference type="PANTHER" id="PTHR23502">
    <property type="entry name" value="MAJOR FACILITATOR SUPERFAMILY"/>
    <property type="match status" value="1"/>
</dbReference>
<dbReference type="InterPro" id="IPR004812">
    <property type="entry name" value="Efflux_drug-R_Bcr/CmlA"/>
</dbReference>
<feature type="domain" description="Major facilitator superfamily (MFS) profile" evidence="9">
    <location>
        <begin position="12"/>
        <end position="403"/>
    </location>
</feature>
<sequence length="403" mass="43538">MNTYQKKERFFLVLILGLLTAMGPLSIDLYLPAFGDIAQSLGTDISSVSLSLSSYFIGLSIGQVIYGPFLERFGRKKPIYIGVLIYIFAALGCAATTSVQGLIVYRFFQALGACGGLVAARAVVRDLFDTREVARVFSMLIMVVAVSPIIAPTLGGYITTHFHWRYVFGLLVVLALLILAGTIILLPESRPPNPAYSMRPASILKNYREVLRNPHFFIFAISGSIAYAGVYAYLSGSPHLYLEIFGVSQSQYGLIFAFVAAGLIGASQVNNLILHRYSSENIIWMALILQSAIAVILLAVYMLDYAGFYTITLLLFAYLCCLGFIFPNASALSLSGLGHTAGNASALLGGIQMVMGALASALVSFFLDQTSIAMFLVLNVCAFSALGLLSFGSRRFAMRLSGS</sequence>
<evidence type="ECO:0000256" key="3">
    <source>
        <dbReference type="ARBA" id="ARBA00022448"/>
    </source>
</evidence>
<dbReference type="AlphaFoldDB" id="A0A2D0NE91"/>
<evidence type="ECO:0000256" key="8">
    <source>
        <dbReference type="SAM" id="Phobius"/>
    </source>
</evidence>
<evidence type="ECO:0000256" key="4">
    <source>
        <dbReference type="ARBA" id="ARBA00022475"/>
    </source>
</evidence>
<evidence type="ECO:0000256" key="5">
    <source>
        <dbReference type="ARBA" id="ARBA00022692"/>
    </source>
</evidence>
<dbReference type="PROSITE" id="PS50850">
    <property type="entry name" value="MFS"/>
    <property type="match status" value="1"/>
</dbReference>
<dbReference type="CDD" id="cd17320">
    <property type="entry name" value="MFS_MdfA_MDR_like"/>
    <property type="match status" value="1"/>
</dbReference>
<evidence type="ECO:0000256" key="2">
    <source>
        <dbReference type="ARBA" id="ARBA00006236"/>
    </source>
</evidence>
<keyword evidence="11" id="KW-1185">Reference proteome</keyword>
<evidence type="ECO:0000256" key="6">
    <source>
        <dbReference type="ARBA" id="ARBA00022989"/>
    </source>
</evidence>
<comment type="subcellular location">
    <subcellularLocation>
        <location evidence="1">Cell membrane</location>
        <topology evidence="1">Multi-pass membrane protein</topology>
    </subcellularLocation>
</comment>
<proteinExistence type="inferred from homology"/>
<gene>
    <name evidence="10" type="ORF">CRP01_10890</name>
</gene>
<keyword evidence="3" id="KW-0813">Transport</keyword>